<dbReference type="Proteomes" id="UP000823561">
    <property type="component" value="Chromosome 15"/>
</dbReference>
<protein>
    <submittedName>
        <fullName evidence="2">Uncharacterized protein</fullName>
    </submittedName>
</protein>
<dbReference type="EMBL" id="JADWDJ010000015">
    <property type="protein sequence ID" value="KAG5269851.1"/>
    <property type="molecule type" value="Genomic_DNA"/>
</dbReference>
<proteinExistence type="predicted"/>
<feature type="compositionally biased region" description="Basic and acidic residues" evidence="1">
    <location>
        <begin position="122"/>
        <end position="136"/>
    </location>
</feature>
<name>A0AAV6G7N1_9TELE</name>
<gene>
    <name evidence="2" type="ORF">AALO_G00206920</name>
</gene>
<sequence length="197" mass="21230">MSVDEDIDPEVEAIMLDAEGRGSPDVDYEGGSMGASLGSSRVNSSLSGDGSSGRGDRPPSSYGSMKSDDGPEEDDDPNEFKPPPSVVVTVSSRRAIIRADSPDTTFTEATNTFTCKSIIPKEGVHLNKPSGDRAGEMIDEEEEEEKKEGAQEPDDEEEDMEEQPPHPPLLPRNPLLRDSDCSSDPHTRSSACPSYSR</sequence>
<dbReference type="AlphaFoldDB" id="A0AAV6G7N1"/>
<keyword evidence="3" id="KW-1185">Reference proteome</keyword>
<feature type="region of interest" description="Disordered" evidence="1">
    <location>
        <begin position="1"/>
        <end position="197"/>
    </location>
</feature>
<feature type="compositionally biased region" description="Polar residues" evidence="1">
    <location>
        <begin position="188"/>
        <end position="197"/>
    </location>
</feature>
<feature type="compositionally biased region" description="Acidic residues" evidence="1">
    <location>
        <begin position="1"/>
        <end position="11"/>
    </location>
</feature>
<accession>A0AAV6G7N1</accession>
<feature type="compositionally biased region" description="Low complexity" evidence="1">
    <location>
        <begin position="34"/>
        <end position="49"/>
    </location>
</feature>
<evidence type="ECO:0000313" key="2">
    <source>
        <dbReference type="EMBL" id="KAG5269851.1"/>
    </source>
</evidence>
<evidence type="ECO:0000256" key="1">
    <source>
        <dbReference type="SAM" id="MobiDB-lite"/>
    </source>
</evidence>
<reference evidence="2" key="1">
    <citation type="submission" date="2020-10" db="EMBL/GenBank/DDBJ databases">
        <title>Chromosome-scale genome assembly of the Allis shad, Alosa alosa.</title>
        <authorList>
            <person name="Margot Z."/>
            <person name="Christophe K."/>
            <person name="Cabau C."/>
            <person name="Louis A."/>
            <person name="Berthelot C."/>
            <person name="Parey E."/>
            <person name="Roest Crollius H."/>
            <person name="Montfort J."/>
            <person name="Robinson-Rechavi M."/>
            <person name="Bucao C."/>
            <person name="Bouchez O."/>
            <person name="Gislard M."/>
            <person name="Lluch J."/>
            <person name="Milhes M."/>
            <person name="Lampietro C."/>
            <person name="Lopez Roques C."/>
            <person name="Donnadieu C."/>
            <person name="Braasch I."/>
            <person name="Desvignes T."/>
            <person name="Postlethwait J."/>
            <person name="Bobe J."/>
            <person name="Guiguen Y."/>
        </authorList>
    </citation>
    <scope>NUCLEOTIDE SEQUENCE</scope>
    <source>
        <strain evidence="2">M-15738</strain>
        <tissue evidence="2">Blood</tissue>
    </source>
</reference>
<feature type="compositionally biased region" description="Basic and acidic residues" evidence="1">
    <location>
        <begin position="175"/>
        <end position="187"/>
    </location>
</feature>
<comment type="caution">
    <text evidence="2">The sequence shown here is derived from an EMBL/GenBank/DDBJ whole genome shotgun (WGS) entry which is preliminary data.</text>
</comment>
<organism evidence="2 3">
    <name type="scientific">Alosa alosa</name>
    <name type="common">allis shad</name>
    <dbReference type="NCBI Taxonomy" id="278164"/>
    <lineage>
        <taxon>Eukaryota</taxon>
        <taxon>Metazoa</taxon>
        <taxon>Chordata</taxon>
        <taxon>Craniata</taxon>
        <taxon>Vertebrata</taxon>
        <taxon>Euteleostomi</taxon>
        <taxon>Actinopterygii</taxon>
        <taxon>Neopterygii</taxon>
        <taxon>Teleostei</taxon>
        <taxon>Clupei</taxon>
        <taxon>Clupeiformes</taxon>
        <taxon>Clupeoidei</taxon>
        <taxon>Clupeidae</taxon>
        <taxon>Alosa</taxon>
    </lineage>
</organism>
<feature type="compositionally biased region" description="Acidic residues" evidence="1">
    <location>
        <begin position="137"/>
        <end position="162"/>
    </location>
</feature>
<evidence type="ECO:0000313" key="3">
    <source>
        <dbReference type="Proteomes" id="UP000823561"/>
    </source>
</evidence>
<feature type="compositionally biased region" description="Low complexity" evidence="1">
    <location>
        <begin position="104"/>
        <end position="114"/>
    </location>
</feature>